<organism evidence="1 2">
    <name type="scientific">Aphis craccivora</name>
    <name type="common">Cowpea aphid</name>
    <dbReference type="NCBI Taxonomy" id="307492"/>
    <lineage>
        <taxon>Eukaryota</taxon>
        <taxon>Metazoa</taxon>
        <taxon>Ecdysozoa</taxon>
        <taxon>Arthropoda</taxon>
        <taxon>Hexapoda</taxon>
        <taxon>Insecta</taxon>
        <taxon>Pterygota</taxon>
        <taxon>Neoptera</taxon>
        <taxon>Paraneoptera</taxon>
        <taxon>Hemiptera</taxon>
        <taxon>Sternorrhyncha</taxon>
        <taxon>Aphidomorpha</taxon>
        <taxon>Aphidoidea</taxon>
        <taxon>Aphididae</taxon>
        <taxon>Aphidini</taxon>
        <taxon>Aphis</taxon>
        <taxon>Aphis</taxon>
    </lineage>
</organism>
<dbReference type="OrthoDB" id="7968125at2759"/>
<comment type="caution">
    <text evidence="1">The sequence shown here is derived from an EMBL/GenBank/DDBJ whole genome shotgun (WGS) entry which is preliminary data.</text>
</comment>
<dbReference type="Proteomes" id="UP000478052">
    <property type="component" value="Unassembled WGS sequence"/>
</dbReference>
<keyword evidence="2" id="KW-1185">Reference proteome</keyword>
<evidence type="ECO:0000313" key="2">
    <source>
        <dbReference type="Proteomes" id="UP000478052"/>
    </source>
</evidence>
<protein>
    <submittedName>
        <fullName evidence="1">Uncharacterized protein</fullName>
    </submittedName>
</protein>
<proteinExistence type="predicted"/>
<sequence>MYSKLLTYSYHNVDTSCINTNQSDTMEINDTITIISENNCPKPIKNYDILDLDNAINTYHMSAVKFTLSLLDNKHFSRKDVFEIQRKIEKYIIKPVENLISSVALSKHLSLYEQLINISNDQTQIKHFIQGELKEKTILPYQNKIVIPYFIYIDDFEINNPLGPHVSVHSISAIYYSFPLTNQSKLLMCQINDFEVNGIIIDTPCGTRGDDLGFNSICELSRSFSANFFCSLLLRNPLNYADDVRKQYFNYGPIEVGKKSPILKLANIKKFHLKMSAREMMIFSNIERPLHLYIEAKVESILQFLFEVLNTA</sequence>
<accession>A0A6G0XS15</accession>
<gene>
    <name evidence="1" type="ORF">FWK35_00014952</name>
</gene>
<name>A0A6G0XS15_APHCR</name>
<dbReference type="AlphaFoldDB" id="A0A6G0XS15"/>
<dbReference type="EMBL" id="VUJU01007598">
    <property type="protein sequence ID" value="KAF0743250.1"/>
    <property type="molecule type" value="Genomic_DNA"/>
</dbReference>
<evidence type="ECO:0000313" key="1">
    <source>
        <dbReference type="EMBL" id="KAF0743250.1"/>
    </source>
</evidence>
<reference evidence="1 2" key="1">
    <citation type="submission" date="2019-08" db="EMBL/GenBank/DDBJ databases">
        <title>Whole genome of Aphis craccivora.</title>
        <authorList>
            <person name="Voronova N.V."/>
            <person name="Shulinski R.S."/>
            <person name="Bandarenka Y.V."/>
            <person name="Zhorov D.G."/>
            <person name="Warner D."/>
        </authorList>
    </citation>
    <scope>NUCLEOTIDE SEQUENCE [LARGE SCALE GENOMIC DNA]</scope>
    <source>
        <strain evidence="1">180601</strain>
        <tissue evidence="1">Whole Body</tissue>
    </source>
</reference>